<dbReference type="InterPro" id="IPR017853">
    <property type="entry name" value="GH"/>
</dbReference>
<dbReference type="InterPro" id="IPR002772">
    <property type="entry name" value="Glyco_hydro_3_C"/>
</dbReference>
<dbReference type="EMBL" id="RXLQ01000011">
    <property type="protein sequence ID" value="RSZ57231.1"/>
    <property type="molecule type" value="Genomic_DNA"/>
</dbReference>
<dbReference type="InterPro" id="IPR041443">
    <property type="entry name" value="Exop_C"/>
</dbReference>
<dbReference type="PRINTS" id="PR00133">
    <property type="entry name" value="GLHYDRLASE3"/>
</dbReference>
<dbReference type="SUPFAM" id="SSF52279">
    <property type="entry name" value="Beta-D-glucan exohydrolase, C-terminal domain"/>
    <property type="match status" value="1"/>
</dbReference>
<dbReference type="InterPro" id="IPR051915">
    <property type="entry name" value="Cellulose_Degrad_GH3"/>
</dbReference>
<reference evidence="6 7" key="1">
    <citation type="submission" date="2018-12" db="EMBL/GenBank/DDBJ databases">
        <authorList>
            <person name="Yang E."/>
        </authorList>
    </citation>
    <scope>NUCLEOTIDE SEQUENCE [LARGE SCALE GENOMIC DNA]</scope>
    <source>
        <strain evidence="6 7">SOD</strain>
    </source>
</reference>
<dbReference type="PANTHER" id="PTHR30620">
    <property type="entry name" value="PERIPLASMIC BETA-GLUCOSIDASE-RELATED"/>
    <property type="match status" value="1"/>
</dbReference>
<name>A0A430HIA4_9BURK</name>
<dbReference type="GO" id="GO:0009251">
    <property type="term" value="P:glucan catabolic process"/>
    <property type="evidence" value="ECO:0007669"/>
    <property type="project" value="TreeGrafter"/>
</dbReference>
<feature type="domain" description="Glycoside hydrolase family 3 C-terminal" evidence="4">
    <location>
        <begin position="419"/>
        <end position="635"/>
    </location>
</feature>
<evidence type="ECO:0000259" key="3">
    <source>
        <dbReference type="Pfam" id="PF00933"/>
    </source>
</evidence>
<dbReference type="PANTHER" id="PTHR30620:SF77">
    <property type="entry name" value="LYSOSOMAL BETA GLUCOSIDASE-LIKE"/>
    <property type="match status" value="1"/>
</dbReference>
<feature type="region of interest" description="Disordered" evidence="2">
    <location>
        <begin position="1"/>
        <end position="21"/>
    </location>
</feature>
<evidence type="ECO:0000313" key="6">
    <source>
        <dbReference type="EMBL" id="RSZ57231.1"/>
    </source>
</evidence>
<dbReference type="Gene3D" id="2.60.120.430">
    <property type="entry name" value="Galactose-binding lectin"/>
    <property type="match status" value="1"/>
</dbReference>
<keyword evidence="1 6" id="KW-0378">Hydrolase</keyword>
<dbReference type="Gene3D" id="3.20.20.300">
    <property type="entry name" value="Glycoside hydrolase, family 3, N-terminal domain"/>
    <property type="match status" value="1"/>
</dbReference>
<feature type="domain" description="Glycoside hydrolase family 3 N-terminal" evidence="3">
    <location>
        <begin position="58"/>
        <end position="382"/>
    </location>
</feature>
<proteinExistence type="predicted"/>
<gene>
    <name evidence="6" type="ORF">EJB06_20245</name>
</gene>
<feature type="domain" description="ExoP galactose-binding-like" evidence="5">
    <location>
        <begin position="677"/>
        <end position="832"/>
    </location>
</feature>
<dbReference type="Pfam" id="PF00933">
    <property type="entry name" value="Glyco_hydro_3"/>
    <property type="match status" value="1"/>
</dbReference>
<dbReference type="Proteomes" id="UP000278085">
    <property type="component" value="Unassembled WGS sequence"/>
</dbReference>
<organism evidence="6 7">
    <name type="scientific">Massilia atriviolacea</name>
    <dbReference type="NCBI Taxonomy" id="2495579"/>
    <lineage>
        <taxon>Bacteria</taxon>
        <taxon>Pseudomonadati</taxon>
        <taxon>Pseudomonadota</taxon>
        <taxon>Betaproteobacteria</taxon>
        <taxon>Burkholderiales</taxon>
        <taxon>Oxalobacteraceae</taxon>
        <taxon>Telluria group</taxon>
        <taxon>Massilia</taxon>
    </lineage>
</organism>
<dbReference type="InterPro" id="IPR001764">
    <property type="entry name" value="Glyco_hydro_3_N"/>
</dbReference>
<evidence type="ECO:0000259" key="4">
    <source>
        <dbReference type="Pfam" id="PF01915"/>
    </source>
</evidence>
<keyword evidence="7" id="KW-1185">Reference proteome</keyword>
<dbReference type="InterPro" id="IPR036881">
    <property type="entry name" value="Glyco_hydro_3_C_sf"/>
</dbReference>
<dbReference type="Gene3D" id="3.40.50.1700">
    <property type="entry name" value="Glycoside hydrolase family 3 C-terminal domain"/>
    <property type="match status" value="1"/>
</dbReference>
<dbReference type="GO" id="GO:0008422">
    <property type="term" value="F:beta-glucosidase activity"/>
    <property type="evidence" value="ECO:0007669"/>
    <property type="project" value="TreeGrafter"/>
</dbReference>
<dbReference type="SUPFAM" id="SSF51445">
    <property type="entry name" value="(Trans)glycosidases"/>
    <property type="match status" value="1"/>
</dbReference>
<dbReference type="InterPro" id="IPR036962">
    <property type="entry name" value="Glyco_hydro_3_N_sf"/>
</dbReference>
<dbReference type="OrthoDB" id="9781691at2"/>
<evidence type="ECO:0000256" key="2">
    <source>
        <dbReference type="SAM" id="MobiDB-lite"/>
    </source>
</evidence>
<sequence length="1020" mass="107921">MLAACDGGSDPATPDIPTPPVAVDKVTQYSDFPSISSDIKKDAATESAIAAIVAGMSLAEKVGQMTQPEIKSITPEQVRQYYIGSVLNGGGSFPGNNKLAAPADWLKLADAYWKASMATDAKVRIPVIWGTDAVHGHNNVFGATMFPHNIGLGAANDPALMRRIGAAVAAQVYATGIDWTFAPTLAVVRDDRWGRTYEGYSEDPLIVTKYAREMVKGLQNDFAGSGNVIATAKHFIGDGGTDQGRDQGVNMSSRNDMINIHGQGYYHALGAGAQTVMASFNSWDNESLAIKVGKMHGSKEMLTDVLKTRMGFDGFVIGDWNGHGQVAGCSDGACPQAINAGVDMIMVPDKWKEFIANTIASVNKGEIALARIDDAVTRILRVKFRAGIMSAKAPLERPHTEASRLQHRALAREAVQKSLVLLKNDNKLLPLKRGDKILVVGKSADSLSNQTGGWSLTWQGTANTNADFPNADSILTAIRSVAGEANVVYSQSGAGVKLADFKAVIAVIGETPYAEGVGDIGRSGTLEHARRFPEDLAVLDAVSGKGVPVVTVLITGRPLWVNKELNRSDAFVVAWLPGTEGKGVTDVLFRKDNGDVNVDLKGKLSFSWPRTACQMPNKGDPNYDPLFAYGFGMRYADDARLARLDETAPTLGCAQGAGNGGQASVDLEVFRSADQAPYTTRIGDPSAWSVPLGADLNAVTTLPNVKAETTQVNVQQDARKITWSGAGQFYAQAAGTADREAYLNADAALVFDTIVHKAPAGAVKMRVDCKHPCLGEVDATTLFKGLAPDLKRTVKLPLSCFAAKGADFTLIDTPFLVYTEKAFVASFANIRWVPGAARDADAAACASLVPEPPVFGPPVPGPSYPILNAGALAGDLALSTYSSNGSHTKAAITAADGLEMRFAADGGDGLVMITGTPVNLSNFAGGTLQFEINVGSYGANTGGLAVKMESPGNNCKSGDYLFGRPAPGIWTPVSVKVGALTAAADPCFDLRNIGMPFGTLPKWGDQQGVQYRLRQIRFVQ</sequence>
<dbReference type="Pfam" id="PF01915">
    <property type="entry name" value="Glyco_hydro_3_C"/>
    <property type="match status" value="1"/>
</dbReference>
<evidence type="ECO:0000259" key="5">
    <source>
        <dbReference type="Pfam" id="PF18559"/>
    </source>
</evidence>
<dbReference type="Pfam" id="PF18559">
    <property type="entry name" value="Exop_C"/>
    <property type="match status" value="1"/>
</dbReference>
<comment type="caution">
    <text evidence="6">The sequence shown here is derived from an EMBL/GenBank/DDBJ whole genome shotgun (WGS) entry which is preliminary data.</text>
</comment>
<protein>
    <submittedName>
        <fullName evidence="6">Glycoside hydrolase family 3 protein</fullName>
    </submittedName>
</protein>
<accession>A0A430HIA4</accession>
<evidence type="ECO:0000313" key="7">
    <source>
        <dbReference type="Proteomes" id="UP000278085"/>
    </source>
</evidence>
<dbReference type="AlphaFoldDB" id="A0A430HIA4"/>
<evidence type="ECO:0000256" key="1">
    <source>
        <dbReference type="ARBA" id="ARBA00022801"/>
    </source>
</evidence>